<dbReference type="KEGG" id="pbal:CPBP_00174"/>
<evidence type="ECO:0000313" key="1">
    <source>
        <dbReference type="EMBL" id="QOL19422.1"/>
    </source>
</evidence>
<gene>
    <name evidence="1" type="ORF">CPBP_00174</name>
</gene>
<organism evidence="1 2">
    <name type="scientific">Candidatus Bodocaedibacter vickermanii</name>
    <dbReference type="NCBI Taxonomy" id="2741701"/>
    <lineage>
        <taxon>Bacteria</taxon>
        <taxon>Pseudomonadati</taxon>
        <taxon>Pseudomonadota</taxon>
        <taxon>Alphaproteobacteria</taxon>
        <taxon>Holosporales</taxon>
        <taxon>Candidatus Paracaedibacteraceae</taxon>
        <taxon>Candidatus Bodocaedibacter</taxon>
    </lineage>
</organism>
<dbReference type="EMBL" id="CP054719">
    <property type="protein sequence ID" value="QOL19422.1"/>
    <property type="molecule type" value="Genomic_DNA"/>
</dbReference>
<evidence type="ECO:0000313" key="2">
    <source>
        <dbReference type="Proteomes" id="UP000594001"/>
    </source>
</evidence>
<keyword evidence="2" id="KW-1185">Reference proteome</keyword>
<sequence>MLVHIDPTSAAALNTEWRLDYTTGESVLVDSTNKILERNLPESVSDLRISDEHSDFVLGDVHYTRKSGTPLILIFQSELYIDTLSHQDDETLELKVFIYRYCFFANKSYHLPSEIKSITPYTLLPENTTYSDIEIDEPSLSVMFTYKAHHKRPLDGSDCVCSRRLTAATHRTLLGYKYADEQLECYPIYHLTAFHEGYEVLNKEFTSTQPVPYRRCDVSRGRLDQSSIEHIAPDRISIITAEEWLRPDTSVPIQLSRRIELPVTTEANYEHDDVNLRSNKLSRSFVRYNSDTIILSETSEVIAYFEMFAIHDLTKPLRYKRPGGAIYTRDPISFSDDEEDGDIGFELL</sequence>
<dbReference type="RefSeq" id="WP_350332175.1">
    <property type="nucleotide sequence ID" value="NZ_CP054719.1"/>
</dbReference>
<dbReference type="Proteomes" id="UP000594001">
    <property type="component" value="Chromosome"/>
</dbReference>
<proteinExistence type="predicted"/>
<protein>
    <submittedName>
        <fullName evidence="1">Uncharacterized protein</fullName>
    </submittedName>
</protein>
<name>A0A7L9RS93_9PROT</name>
<accession>A0A7L9RS93</accession>
<reference evidence="1 2" key="1">
    <citation type="submission" date="2020-06" db="EMBL/GenBank/DDBJ databases">
        <title>The endosymbiont of the kinetoplastid Bodo saltans is a Paracaedibacter-like alpha-proteobacterium possessing a putative toxin-antitoxin system.</title>
        <authorList>
            <person name="Midha S."/>
            <person name="Rigden D.J."/>
            <person name="Siozios S."/>
            <person name="Hurst G.D.D."/>
            <person name="Jackson A.P."/>
        </authorList>
    </citation>
    <scope>NUCLEOTIDE SEQUENCE [LARGE SCALE GENOMIC DNA]</scope>
    <source>
        <strain evidence="1">Lake Konstanz</strain>
    </source>
</reference>
<dbReference type="AlphaFoldDB" id="A0A7L9RS93"/>